<keyword evidence="10" id="KW-1185">Reference proteome</keyword>
<evidence type="ECO:0000256" key="2">
    <source>
        <dbReference type="ARBA" id="ARBA00010323"/>
    </source>
</evidence>
<comment type="subcellular location">
    <subcellularLocation>
        <location evidence="1">Cell membrane</location>
        <topology evidence="1">Multi-pass membrane protein</topology>
    </subcellularLocation>
</comment>
<feature type="transmembrane region" description="Helical" evidence="8">
    <location>
        <begin position="139"/>
        <end position="156"/>
    </location>
</feature>
<feature type="transmembrane region" description="Helical" evidence="8">
    <location>
        <begin position="333"/>
        <end position="351"/>
    </location>
</feature>
<dbReference type="RefSeq" id="WP_008125514.1">
    <property type="nucleotide sequence ID" value="NZ_ADEF01000059.1"/>
</dbReference>
<evidence type="ECO:0000256" key="1">
    <source>
        <dbReference type="ARBA" id="ARBA00004651"/>
    </source>
</evidence>
<dbReference type="eggNOG" id="COG1696">
    <property type="taxonomic scope" value="Bacteria"/>
</dbReference>
<dbReference type="Pfam" id="PF03062">
    <property type="entry name" value="MBOAT"/>
    <property type="match status" value="1"/>
</dbReference>
<evidence type="ECO:0000256" key="8">
    <source>
        <dbReference type="SAM" id="Phobius"/>
    </source>
</evidence>
<proteinExistence type="inferred from homology"/>
<feature type="transmembrane region" description="Helical" evidence="8">
    <location>
        <begin position="49"/>
        <end position="65"/>
    </location>
</feature>
<dbReference type="InterPro" id="IPR051085">
    <property type="entry name" value="MB_O-acyltransferase"/>
</dbReference>
<keyword evidence="7" id="KW-0012">Acyltransferase</keyword>
<dbReference type="PIRSF" id="PIRSF016636">
    <property type="entry name" value="AlgI_DltB"/>
    <property type="match status" value="1"/>
</dbReference>
<reference evidence="9 10" key="1">
    <citation type="submission" date="2009-12" db="EMBL/GenBank/DDBJ databases">
        <title>Genome Sequence of Prevotella timonensis CRIS 5C-B1.</title>
        <authorList>
            <person name="Durkin A.S."/>
            <person name="Madupu R."/>
            <person name="Torralba M."/>
            <person name="Methe B."/>
            <person name="Sutton G."/>
            <person name="Strausberg R.L."/>
            <person name="Nelson K.E."/>
        </authorList>
    </citation>
    <scope>NUCLEOTIDE SEQUENCE [LARGE SCALE GENOMIC DNA]</scope>
    <source>
        <strain evidence="9 10">CRIS 5C-B1</strain>
    </source>
</reference>
<dbReference type="GO" id="GO:0005886">
    <property type="term" value="C:plasma membrane"/>
    <property type="evidence" value="ECO:0007669"/>
    <property type="project" value="UniProtKB-SubCell"/>
</dbReference>
<comment type="caution">
    <text evidence="9">The sequence shown here is derived from an EMBL/GenBank/DDBJ whole genome shotgun (WGS) entry which is preliminary data.</text>
</comment>
<feature type="transmembrane region" description="Helical" evidence="8">
    <location>
        <begin position="256"/>
        <end position="285"/>
    </location>
</feature>
<name>D1W1F2_9BACT</name>
<feature type="transmembrane region" description="Helical" evidence="8">
    <location>
        <begin position="371"/>
        <end position="389"/>
    </location>
</feature>
<evidence type="ECO:0000256" key="7">
    <source>
        <dbReference type="PIRNR" id="PIRNR016636"/>
    </source>
</evidence>
<dbReference type="AlphaFoldDB" id="D1W1F2"/>
<evidence type="ECO:0000256" key="5">
    <source>
        <dbReference type="ARBA" id="ARBA00022989"/>
    </source>
</evidence>
<feature type="transmembrane region" description="Helical" evidence="8">
    <location>
        <begin position="177"/>
        <end position="198"/>
    </location>
</feature>
<dbReference type="GO" id="GO:0016746">
    <property type="term" value="F:acyltransferase activity"/>
    <property type="evidence" value="ECO:0007669"/>
    <property type="project" value="UniProtKB-KW"/>
</dbReference>
<evidence type="ECO:0000256" key="4">
    <source>
        <dbReference type="ARBA" id="ARBA00022692"/>
    </source>
</evidence>
<dbReference type="PANTHER" id="PTHR13285">
    <property type="entry name" value="ACYLTRANSFERASE"/>
    <property type="match status" value="1"/>
</dbReference>
<keyword evidence="5 8" id="KW-1133">Transmembrane helix</keyword>
<dbReference type="Proteomes" id="UP000004001">
    <property type="component" value="Unassembled WGS sequence"/>
</dbReference>
<evidence type="ECO:0000313" key="9">
    <source>
        <dbReference type="EMBL" id="EFA96788.1"/>
    </source>
</evidence>
<dbReference type="InterPro" id="IPR024194">
    <property type="entry name" value="Ac/AlaTfrase_AlgI/DltB"/>
</dbReference>
<keyword evidence="3 7" id="KW-1003">Cell membrane</keyword>
<accession>D1W1F2</accession>
<dbReference type="PANTHER" id="PTHR13285:SF18">
    <property type="entry name" value="PROTEIN-CYSTEINE N-PALMITOYLTRANSFERASE RASP"/>
    <property type="match status" value="1"/>
</dbReference>
<feature type="transmembrane region" description="Helical" evidence="8">
    <location>
        <begin position="71"/>
        <end position="89"/>
    </location>
</feature>
<evidence type="ECO:0000256" key="6">
    <source>
        <dbReference type="ARBA" id="ARBA00023136"/>
    </source>
</evidence>
<sequence length="401" mass="46672">MTKLYQTVIWLASVAVLTCFIKMYVLMFLVMFVIIAMSSKLLEKNKSKNIIVTDILILVSAFFALKSSHSLILPLGYSVFAFSAISLVASQYRDYKDYTVLEILCYLFFFPKIFAGPIDRVEDFVELLRETKKPALNKLYHPIKMCIFACFYKYVIADRIYYLCNEEYYGLNEICSILCYGVAFFFDFYAYSIFAIAFGKLLGIDLPENFDSPYQSKTFRDFWKRWNITLGTWLRDYIYIPLGGNRVAKSQWGVNILLVFIVSAIWHDSTAPFIFWGVIHAILLIAERHFSIKGNRYYGVVVFMISILLWQLFDVNSIEDFSLRLLRCIEYQPFDTTIVIGSIVSLGVLWFADRESIKAAIFQHRNTGRYILKEVPITSIILVLDILFANNPSINFFYMKF</sequence>
<keyword evidence="4 8" id="KW-0812">Transmembrane</keyword>
<protein>
    <submittedName>
        <fullName evidence="9">MBOAT family protein</fullName>
    </submittedName>
</protein>
<dbReference type="EMBL" id="ADEF01000059">
    <property type="protein sequence ID" value="EFA96788.1"/>
    <property type="molecule type" value="Genomic_DNA"/>
</dbReference>
<organism evidence="9 10">
    <name type="scientific">Hoylesella timonensis CRIS 5C-B1</name>
    <dbReference type="NCBI Taxonomy" id="679189"/>
    <lineage>
        <taxon>Bacteria</taxon>
        <taxon>Pseudomonadati</taxon>
        <taxon>Bacteroidota</taxon>
        <taxon>Bacteroidia</taxon>
        <taxon>Bacteroidales</taxon>
        <taxon>Prevotellaceae</taxon>
        <taxon>Hoylesella</taxon>
    </lineage>
</organism>
<gene>
    <name evidence="9" type="ORF">HMPREF9019_0509</name>
</gene>
<comment type="similarity">
    <text evidence="2 7">Belongs to the membrane-bound acyltransferase family.</text>
</comment>
<feature type="transmembrane region" description="Helical" evidence="8">
    <location>
        <begin position="297"/>
        <end position="313"/>
    </location>
</feature>
<keyword evidence="6 7" id="KW-0472">Membrane</keyword>
<feature type="transmembrane region" description="Helical" evidence="8">
    <location>
        <begin position="12"/>
        <end position="37"/>
    </location>
</feature>
<keyword evidence="7" id="KW-0808">Transferase</keyword>
<evidence type="ECO:0000256" key="3">
    <source>
        <dbReference type="ARBA" id="ARBA00022475"/>
    </source>
</evidence>
<dbReference type="InterPro" id="IPR004299">
    <property type="entry name" value="MBOAT_fam"/>
</dbReference>
<evidence type="ECO:0000313" key="10">
    <source>
        <dbReference type="Proteomes" id="UP000004001"/>
    </source>
</evidence>